<sequence>MPISSITILLEPLSCQNLPDLLKSHQHPSILERISLGFHSQPYYKILPSQQASPPLTRNFGIVEFDQGILGYSAGGDRLGGDRLGIKGYSAGGDRLGLGIKGYSAGGDRLVPTGSQFSYAYKASNAVSIRVVRDMASLGLKRDLRVLIFSIEWEEE</sequence>
<gene>
    <name evidence="1" type="ORF">VNO77_34947</name>
</gene>
<comment type="caution">
    <text evidence="1">The sequence shown here is derived from an EMBL/GenBank/DDBJ whole genome shotgun (WGS) entry which is preliminary data.</text>
</comment>
<evidence type="ECO:0000313" key="1">
    <source>
        <dbReference type="EMBL" id="KAK7316162.1"/>
    </source>
</evidence>
<dbReference type="Proteomes" id="UP001367508">
    <property type="component" value="Unassembled WGS sequence"/>
</dbReference>
<protein>
    <submittedName>
        <fullName evidence="1">Uncharacterized protein</fullName>
    </submittedName>
</protein>
<proteinExistence type="predicted"/>
<dbReference type="AlphaFoldDB" id="A0AAN9KHA5"/>
<dbReference type="EMBL" id="JAYMYQ010000008">
    <property type="protein sequence ID" value="KAK7316162.1"/>
    <property type="molecule type" value="Genomic_DNA"/>
</dbReference>
<reference evidence="1 2" key="1">
    <citation type="submission" date="2024-01" db="EMBL/GenBank/DDBJ databases">
        <title>The genomes of 5 underutilized Papilionoideae crops provide insights into root nodulation and disease resistanc.</title>
        <authorList>
            <person name="Jiang F."/>
        </authorList>
    </citation>
    <scope>NUCLEOTIDE SEQUENCE [LARGE SCALE GENOMIC DNA]</scope>
    <source>
        <strain evidence="1">LVBAO_FW01</strain>
        <tissue evidence="1">Leaves</tissue>
    </source>
</reference>
<accession>A0AAN9KHA5</accession>
<evidence type="ECO:0000313" key="2">
    <source>
        <dbReference type="Proteomes" id="UP001367508"/>
    </source>
</evidence>
<keyword evidence="2" id="KW-1185">Reference proteome</keyword>
<name>A0AAN9KHA5_CANGL</name>
<organism evidence="1 2">
    <name type="scientific">Canavalia gladiata</name>
    <name type="common">Sword bean</name>
    <name type="synonym">Dolichos gladiatus</name>
    <dbReference type="NCBI Taxonomy" id="3824"/>
    <lineage>
        <taxon>Eukaryota</taxon>
        <taxon>Viridiplantae</taxon>
        <taxon>Streptophyta</taxon>
        <taxon>Embryophyta</taxon>
        <taxon>Tracheophyta</taxon>
        <taxon>Spermatophyta</taxon>
        <taxon>Magnoliopsida</taxon>
        <taxon>eudicotyledons</taxon>
        <taxon>Gunneridae</taxon>
        <taxon>Pentapetalae</taxon>
        <taxon>rosids</taxon>
        <taxon>fabids</taxon>
        <taxon>Fabales</taxon>
        <taxon>Fabaceae</taxon>
        <taxon>Papilionoideae</taxon>
        <taxon>50 kb inversion clade</taxon>
        <taxon>NPAAA clade</taxon>
        <taxon>indigoferoid/millettioid clade</taxon>
        <taxon>Phaseoleae</taxon>
        <taxon>Canavalia</taxon>
    </lineage>
</organism>